<reference evidence="1 2" key="1">
    <citation type="submission" date="2016-10" db="EMBL/GenBank/DDBJ databases">
        <title>Genome sequence of Nocardia seriolae strain EM150506, isolated from Anguila japonica.</title>
        <authorList>
            <person name="Han H.-J."/>
        </authorList>
    </citation>
    <scope>NUCLEOTIDE SEQUENCE [LARGE SCALE GENOMIC DNA]</scope>
    <source>
        <strain evidence="1 2">EM150506</strain>
    </source>
</reference>
<dbReference type="AlphaFoldDB" id="A0ABC8AYA0"/>
<dbReference type="InterPro" id="IPR019734">
    <property type="entry name" value="TPR_rpt"/>
</dbReference>
<dbReference type="EMBL" id="CP017839">
    <property type="protein sequence ID" value="APA99360.1"/>
    <property type="molecule type" value="Genomic_DNA"/>
</dbReference>
<name>A0ABC8AYA0_9NOCA</name>
<dbReference type="RefSeq" id="WP_143837415.1">
    <property type="nucleotide sequence ID" value="NZ_CP063662.1"/>
</dbReference>
<dbReference type="Pfam" id="PF13176">
    <property type="entry name" value="TPR_7"/>
    <property type="match status" value="1"/>
</dbReference>
<dbReference type="InterPro" id="IPR050767">
    <property type="entry name" value="Sel1_AlgK"/>
</dbReference>
<dbReference type="Gene3D" id="1.25.40.10">
    <property type="entry name" value="Tetratricopeptide repeat domain"/>
    <property type="match status" value="1"/>
</dbReference>
<dbReference type="InterPro" id="IPR011990">
    <property type="entry name" value="TPR-like_helical_dom_sf"/>
</dbReference>
<proteinExistence type="predicted"/>
<dbReference type="PANTHER" id="PTHR11102:SF160">
    <property type="entry name" value="ERAD-ASSOCIATED E3 UBIQUITIN-PROTEIN LIGASE COMPONENT HRD3"/>
    <property type="match status" value="1"/>
</dbReference>
<dbReference type="Proteomes" id="UP000180166">
    <property type="component" value="Chromosome"/>
</dbReference>
<evidence type="ECO:0008006" key="3">
    <source>
        <dbReference type="Google" id="ProtNLM"/>
    </source>
</evidence>
<organism evidence="1 2">
    <name type="scientific">Nocardia seriolae</name>
    <dbReference type="NCBI Taxonomy" id="37332"/>
    <lineage>
        <taxon>Bacteria</taxon>
        <taxon>Bacillati</taxon>
        <taxon>Actinomycetota</taxon>
        <taxon>Actinomycetes</taxon>
        <taxon>Mycobacteriales</taxon>
        <taxon>Nocardiaceae</taxon>
        <taxon>Nocardia</taxon>
    </lineage>
</organism>
<gene>
    <name evidence="1" type="ORF">NS506_05314</name>
</gene>
<dbReference type="SMART" id="SM00028">
    <property type="entry name" value="TPR"/>
    <property type="match status" value="2"/>
</dbReference>
<dbReference type="SMART" id="SM00671">
    <property type="entry name" value="SEL1"/>
    <property type="match status" value="3"/>
</dbReference>
<evidence type="ECO:0000313" key="2">
    <source>
        <dbReference type="Proteomes" id="UP000180166"/>
    </source>
</evidence>
<dbReference type="KEGG" id="nsr:NS506_05314"/>
<dbReference type="SUPFAM" id="SSF81901">
    <property type="entry name" value="HCP-like"/>
    <property type="match status" value="1"/>
</dbReference>
<dbReference type="PANTHER" id="PTHR11102">
    <property type="entry name" value="SEL-1-LIKE PROTEIN"/>
    <property type="match status" value="1"/>
</dbReference>
<protein>
    <recommendedName>
        <fullName evidence="3">Sel1 repeat family protein</fullName>
    </recommendedName>
</protein>
<sequence length="235" mass="25696">MAYPDGEALVELGRVYEARGDVGAAEQCYRQGAAQGDTAAMDRLARLLYDRVAVQGRFERWRNRDRNDSARREARMWLRTAADAGNAQAMAALGALLDEQGERAEAEQWYLRAVEAGESSAMNNLGLLLYRRGDFAGAGYWWHCAAAAGSAAAVRNLRELPPGMPIGPPPTPVSGHPSRSGSIPSGRYAELLALVMSDRATADRLIEYERQQAPQASLGELIDKAIDRLGHDRNR</sequence>
<evidence type="ECO:0000313" key="1">
    <source>
        <dbReference type="EMBL" id="APA99360.1"/>
    </source>
</evidence>
<dbReference type="InterPro" id="IPR006597">
    <property type="entry name" value="Sel1-like"/>
</dbReference>
<accession>A0ABC8AYA0</accession>
<dbReference type="Pfam" id="PF13374">
    <property type="entry name" value="TPR_10"/>
    <property type="match status" value="2"/>
</dbReference>